<keyword evidence="1" id="KW-1133">Transmembrane helix</keyword>
<dbReference type="EMBL" id="JAUCMX010000006">
    <property type="protein sequence ID" value="KAK3542781.1"/>
    <property type="molecule type" value="Genomic_DNA"/>
</dbReference>
<protein>
    <recommendedName>
        <fullName evidence="4">ATP-binding cassette sub-family A member 12</fullName>
    </recommendedName>
</protein>
<sequence length="1452" mass="164008">IFHLSSQSEVFLSLMAGLFQQLRLLLWKNALGIIRQPVWSLVLLIWPVVIFLILAITRTQFPPILKDPCYVAPRNLPSAGFFPFLQTLMCNTDSTCASNSYLQESKSRSLRHRRDVNTHSSPLLPHGLPPLLDLEKFDSSVQASSNLTTTILDAINNTMVADEDVLNAILDSTGTLKSIFCNMSTSMLADYNQSSFVLEHFCRSNDTALEVSLSMLNQLMVELVLRDPMKVIETLEMSVEMMDKLQTQSPLWDFLLGLSNIFLKSTDQDTIMAMAEQLMGMKQALNSFQSSFQQANASMDMLNPVIDEGIELLNYLQSWKGRNVNISLAKVVTTSNMSLISPEMTNLQIPLDKVLVLFNRTTFSEFLCTNRSFCDNQEIDMIYGWIDQEKVALQVLLTWSRSATSPADLSFAKHILGKFLGGVFMDGPNKDLDNGESQPATMQEQVFLGIGNTVMSMLSGTPGWHYIQILMMGAHSTMSFARAAMETQLAHVQPLLHNPENLQAILIENETAIYNMTPWLDVGEKLNQISSVMNGTLVYNVTPAMILTEWHSLYNTAQQFINTIMAAVQLYQDKLFSHFPSNSTIDWTEILLNSTLEQFAFVGPVLQNSSHWSAMETHFQIAHWIMTFQPNITAPPNCTFTPNDTICQMRFTWEGFIPVVGSLFQEIRENPRALLRPIQGAEFLLKSIMMDTYMNHLQEFHNSSGDIHPGVSLQNLSMSLIDLINQNLQFLLNIPPTDELDEDLLLGMLNDTLEAFGLGQLGVLWSEESNYSKPNTVVQKILHFLSPESIQMLNSEGRFTVLCAILQELLVPEEHIQLEDVFNHTHALFEDLALCAASGEDCLSDVSQIFQMLSSLDEMMPPGEGSNFTMMPIKYNMTWSVAGHMFYLLLPWNMSESSPYRMDNVSEIIYFLEQLSGSPNVSINNIQELLEALNITMFDLEQFSQLSEASSIDLLLSKLMDLVNSSECMSPLPPDPSSFTGSTVPECSMKIIEGLIGFLHAIPMFNCFQTNLTSTLNMVFNEAMELRNISSMESDPLEVTEEAFGLILESIRQNLENLNVENVTCIETELDTVERLLKMVFEEEYRYPYYMINSTLMTQWAYAQNMYKEITLWYLHSLENATSDSMFREILYPFIQMSEMMATIHAAHSNFSTVVSNQIHNLTSHVQSPLNDEDLNQISNTIVSLIQGHLQLIKMNLDLQQTFYDSMDFQTNTSIPVAIEAELQNYHNMIQSWITNPQLTLAFSKIFQWNNNLTDFTIPAMDLEELIQALAPLLSPEEQVYINKIEQVLQSLNYTLMLGQTDSGLQSENFTESIMDTLRVFLDNMFNYTDTTYTSDIVEVLYNTVQLLLSPNVSHAQAQQLIMQVAQKTESLITSIAPDSAEVLTPSIQSLISSINTISNPGEPTQWNEAFVAMMEEIQSSLPSNSTANTYISSILDIANYIMNPKQGTFFH</sequence>
<gene>
    <name evidence="2" type="ORF">QTP70_002986</name>
</gene>
<accession>A0AAE0R2W7</accession>
<organism evidence="2 3">
    <name type="scientific">Hemibagrus guttatus</name>
    <dbReference type="NCBI Taxonomy" id="175788"/>
    <lineage>
        <taxon>Eukaryota</taxon>
        <taxon>Metazoa</taxon>
        <taxon>Chordata</taxon>
        <taxon>Craniata</taxon>
        <taxon>Vertebrata</taxon>
        <taxon>Euteleostomi</taxon>
        <taxon>Actinopterygii</taxon>
        <taxon>Neopterygii</taxon>
        <taxon>Teleostei</taxon>
        <taxon>Ostariophysi</taxon>
        <taxon>Siluriformes</taxon>
        <taxon>Bagridae</taxon>
        <taxon>Hemibagrus</taxon>
    </lineage>
</organism>
<dbReference type="Proteomes" id="UP001274896">
    <property type="component" value="Unassembled WGS sequence"/>
</dbReference>
<name>A0AAE0R2W7_9TELE</name>
<proteinExistence type="predicted"/>
<comment type="caution">
    <text evidence="2">The sequence shown here is derived from an EMBL/GenBank/DDBJ whole genome shotgun (WGS) entry which is preliminary data.</text>
</comment>
<keyword evidence="3" id="KW-1185">Reference proteome</keyword>
<reference evidence="2" key="1">
    <citation type="submission" date="2023-06" db="EMBL/GenBank/DDBJ databases">
        <title>Male Hemibagrus guttatus genome.</title>
        <authorList>
            <person name="Bian C."/>
        </authorList>
    </citation>
    <scope>NUCLEOTIDE SEQUENCE</scope>
    <source>
        <strain evidence="2">Male_cb2023</strain>
        <tissue evidence="2">Muscle</tissue>
    </source>
</reference>
<evidence type="ECO:0000313" key="2">
    <source>
        <dbReference type="EMBL" id="KAK3542781.1"/>
    </source>
</evidence>
<feature type="transmembrane region" description="Helical" evidence="1">
    <location>
        <begin position="6"/>
        <end position="26"/>
    </location>
</feature>
<feature type="transmembrane region" description="Helical" evidence="1">
    <location>
        <begin position="38"/>
        <end position="56"/>
    </location>
</feature>
<evidence type="ECO:0000256" key="1">
    <source>
        <dbReference type="SAM" id="Phobius"/>
    </source>
</evidence>
<feature type="non-terminal residue" evidence="2">
    <location>
        <position position="1"/>
    </location>
</feature>
<keyword evidence="1" id="KW-0472">Membrane</keyword>
<evidence type="ECO:0008006" key="4">
    <source>
        <dbReference type="Google" id="ProtNLM"/>
    </source>
</evidence>
<keyword evidence="1" id="KW-0812">Transmembrane</keyword>
<evidence type="ECO:0000313" key="3">
    <source>
        <dbReference type="Proteomes" id="UP001274896"/>
    </source>
</evidence>